<dbReference type="GO" id="GO:0030686">
    <property type="term" value="C:90S preribosome"/>
    <property type="evidence" value="ECO:0007669"/>
    <property type="project" value="TreeGrafter"/>
</dbReference>
<evidence type="ECO:0008006" key="5">
    <source>
        <dbReference type="Google" id="ProtNLM"/>
    </source>
</evidence>
<dbReference type="PANTHER" id="PTHR24030:SF0">
    <property type="entry name" value="PROTEIN CMSS1"/>
    <property type="match status" value="1"/>
</dbReference>
<dbReference type="EMBL" id="KB296703">
    <property type="protein sequence ID" value="ELU11502.1"/>
    <property type="molecule type" value="Genomic_DNA"/>
</dbReference>
<evidence type="ECO:0000256" key="1">
    <source>
        <dbReference type="SAM" id="MobiDB-lite"/>
    </source>
</evidence>
<evidence type="ECO:0000313" key="2">
    <source>
        <dbReference type="EMBL" id="ELU11502.1"/>
    </source>
</evidence>
<name>R7UYZ5_CAPTE</name>
<feature type="compositionally biased region" description="Acidic residues" evidence="1">
    <location>
        <begin position="20"/>
        <end position="34"/>
    </location>
</feature>
<proteinExistence type="predicted"/>
<feature type="region of interest" description="Disordered" evidence="1">
    <location>
        <begin position="1"/>
        <end position="67"/>
    </location>
</feature>
<dbReference type="OMA" id="DHFAQKA"/>
<dbReference type="EnsemblMetazoa" id="CapteT193913">
    <property type="protein sequence ID" value="CapteP193913"/>
    <property type="gene ID" value="CapteG193913"/>
</dbReference>
<dbReference type="OrthoDB" id="1929311at2759"/>
<dbReference type="AlphaFoldDB" id="R7UYZ5"/>
<reference evidence="4" key="1">
    <citation type="submission" date="2012-12" db="EMBL/GenBank/DDBJ databases">
        <authorList>
            <person name="Hellsten U."/>
            <person name="Grimwood J."/>
            <person name="Chapman J.A."/>
            <person name="Shapiro H."/>
            <person name="Aerts A."/>
            <person name="Otillar R.P."/>
            <person name="Terry A.Y."/>
            <person name="Boore J.L."/>
            <person name="Simakov O."/>
            <person name="Marletaz F."/>
            <person name="Cho S.-J."/>
            <person name="Edsinger-Gonzales E."/>
            <person name="Havlak P."/>
            <person name="Kuo D.-H."/>
            <person name="Larsson T."/>
            <person name="Lv J."/>
            <person name="Arendt D."/>
            <person name="Savage R."/>
            <person name="Osoegawa K."/>
            <person name="de Jong P."/>
            <person name="Lindberg D.R."/>
            <person name="Seaver E.C."/>
            <person name="Weisblat D.A."/>
            <person name="Putnam N.H."/>
            <person name="Grigoriev I.V."/>
            <person name="Rokhsar D.S."/>
        </authorList>
    </citation>
    <scope>NUCLEOTIDE SEQUENCE</scope>
    <source>
        <strain evidence="4">I ESC-2004</strain>
    </source>
</reference>
<dbReference type="GO" id="GO:0005634">
    <property type="term" value="C:nucleus"/>
    <property type="evidence" value="ECO:0007669"/>
    <property type="project" value="TreeGrafter"/>
</dbReference>
<dbReference type="InterPro" id="IPR032704">
    <property type="entry name" value="Cms1"/>
</dbReference>
<protein>
    <recommendedName>
        <fullName evidence="5">Protein CMSS1</fullName>
    </recommendedName>
</protein>
<evidence type="ECO:0000313" key="4">
    <source>
        <dbReference type="Proteomes" id="UP000014760"/>
    </source>
</evidence>
<reference evidence="2 4" key="2">
    <citation type="journal article" date="2013" name="Nature">
        <title>Insights into bilaterian evolution from three spiralian genomes.</title>
        <authorList>
            <person name="Simakov O."/>
            <person name="Marletaz F."/>
            <person name="Cho S.J."/>
            <person name="Edsinger-Gonzales E."/>
            <person name="Havlak P."/>
            <person name="Hellsten U."/>
            <person name="Kuo D.H."/>
            <person name="Larsson T."/>
            <person name="Lv J."/>
            <person name="Arendt D."/>
            <person name="Savage R."/>
            <person name="Osoegawa K."/>
            <person name="de Jong P."/>
            <person name="Grimwood J."/>
            <person name="Chapman J.A."/>
            <person name="Shapiro H."/>
            <person name="Aerts A."/>
            <person name="Otillar R.P."/>
            <person name="Terry A.Y."/>
            <person name="Boore J.L."/>
            <person name="Grigoriev I.V."/>
            <person name="Lindberg D.R."/>
            <person name="Seaver E.C."/>
            <person name="Weisblat D.A."/>
            <person name="Putnam N.H."/>
            <person name="Rokhsar D.S."/>
        </authorList>
    </citation>
    <scope>NUCLEOTIDE SEQUENCE</scope>
    <source>
        <strain evidence="2 4">I ESC-2004</strain>
    </source>
</reference>
<dbReference type="EMBL" id="AMQN01000894">
    <property type="status" value="NOT_ANNOTATED_CDS"/>
    <property type="molecule type" value="Genomic_DNA"/>
</dbReference>
<dbReference type="STRING" id="283909.R7UYZ5"/>
<organism evidence="2">
    <name type="scientific">Capitella teleta</name>
    <name type="common">Polychaete worm</name>
    <dbReference type="NCBI Taxonomy" id="283909"/>
    <lineage>
        <taxon>Eukaryota</taxon>
        <taxon>Metazoa</taxon>
        <taxon>Spiralia</taxon>
        <taxon>Lophotrochozoa</taxon>
        <taxon>Annelida</taxon>
        <taxon>Polychaeta</taxon>
        <taxon>Sedentaria</taxon>
        <taxon>Scolecida</taxon>
        <taxon>Capitellidae</taxon>
        <taxon>Capitella</taxon>
    </lineage>
</organism>
<dbReference type="Gene3D" id="3.40.50.300">
    <property type="entry name" value="P-loop containing nucleotide triphosphate hydrolases"/>
    <property type="match status" value="1"/>
</dbReference>
<gene>
    <name evidence="2" type="ORF">CAPTEDRAFT_193913</name>
</gene>
<dbReference type="PANTHER" id="PTHR24030">
    <property type="entry name" value="PROTEIN CMSS1"/>
    <property type="match status" value="1"/>
</dbReference>
<sequence length="280" mass="32201">MADDLDDDWWQNDSENNKPEEDDADDAIESEPEVEAEKSENGKKRKIESTKEEDEEAPKKKKKKKRKKISDELAKTVVQPLQAQDFIEEMNKFFTGKLSGIEQEEILLDDQEHFGLCNQSPENTNPCPFFLDLVPKWKKFLKNSSSTEFGSPLLLVVSASGIRCANLNRDTKLFKTDAAKTAKLFAKHMKLKDQMKYLQTKPVHMGFGTPNRIHALLDSGALKMNSVKFIVFDWSNRDSKLRRMIDIPEVKKDLCALLKKYFVPHSNEKVVAPNLLYYEL</sequence>
<dbReference type="HOGENOM" id="CLU_057568_2_0_1"/>
<dbReference type="InterPro" id="IPR027417">
    <property type="entry name" value="P-loop_NTPase"/>
</dbReference>
<accession>R7UYZ5</accession>
<dbReference type="Proteomes" id="UP000014760">
    <property type="component" value="Unassembled WGS sequence"/>
</dbReference>
<dbReference type="Pfam" id="PF14617">
    <property type="entry name" value="CMS1"/>
    <property type="match status" value="1"/>
</dbReference>
<evidence type="ECO:0000313" key="3">
    <source>
        <dbReference type="EnsemblMetazoa" id="CapteP193913"/>
    </source>
</evidence>
<feature type="compositionally biased region" description="Acidic residues" evidence="1">
    <location>
        <begin position="1"/>
        <end position="10"/>
    </location>
</feature>
<feature type="compositionally biased region" description="Basic and acidic residues" evidence="1">
    <location>
        <begin position="35"/>
        <end position="50"/>
    </location>
</feature>
<keyword evidence="4" id="KW-1185">Reference proteome</keyword>
<reference evidence="3" key="3">
    <citation type="submission" date="2015-06" db="UniProtKB">
        <authorList>
            <consortium name="EnsemblMetazoa"/>
        </authorList>
    </citation>
    <scope>IDENTIFICATION</scope>
</reference>